<dbReference type="EMBL" id="JBHLUB010000003">
    <property type="protein sequence ID" value="MFC0581424.1"/>
    <property type="molecule type" value="Genomic_DNA"/>
</dbReference>
<dbReference type="Gene3D" id="2.60.120.10">
    <property type="entry name" value="Jelly Rolls"/>
    <property type="match status" value="1"/>
</dbReference>
<dbReference type="InterPro" id="IPR011051">
    <property type="entry name" value="RmlC_Cupin_sf"/>
</dbReference>
<name>A0ABV6P8H2_9MICC</name>
<dbReference type="Proteomes" id="UP001589862">
    <property type="component" value="Unassembled WGS sequence"/>
</dbReference>
<accession>A0ABV6P8H2</accession>
<keyword evidence="2" id="KW-1185">Reference proteome</keyword>
<evidence type="ECO:0000313" key="1">
    <source>
        <dbReference type="EMBL" id="MFC0581424.1"/>
    </source>
</evidence>
<sequence>MADLQFRLDEDPESRGHLLNTFDVLQVAPPPRDRAMPSISRLFEGDGANLIAITFVAGQVLADHRAAHPITVQAICGEVRFMVADRVETLTPGVVVHLPEMVVHRLESVQDSVVLLTMLTGERHQDLSVPGED</sequence>
<reference evidence="1 2" key="1">
    <citation type="submission" date="2024-09" db="EMBL/GenBank/DDBJ databases">
        <authorList>
            <person name="Sun Q."/>
            <person name="Mori K."/>
        </authorList>
    </citation>
    <scope>NUCLEOTIDE SEQUENCE [LARGE SCALE GENOMIC DNA]</scope>
    <source>
        <strain evidence="1 2">NCAIM B.02604</strain>
    </source>
</reference>
<gene>
    <name evidence="1" type="ORF">ACFFFR_03325</name>
</gene>
<protein>
    <submittedName>
        <fullName evidence="1">Cupin domain-containing protein</fullName>
    </submittedName>
</protein>
<comment type="caution">
    <text evidence="1">The sequence shown here is derived from an EMBL/GenBank/DDBJ whole genome shotgun (WGS) entry which is preliminary data.</text>
</comment>
<dbReference type="CDD" id="cd02230">
    <property type="entry name" value="cupin_HP0902-like"/>
    <property type="match status" value="1"/>
</dbReference>
<dbReference type="RefSeq" id="WP_377458106.1">
    <property type="nucleotide sequence ID" value="NZ_JBHLUB010000003.1"/>
</dbReference>
<dbReference type="SUPFAM" id="SSF51182">
    <property type="entry name" value="RmlC-like cupins"/>
    <property type="match status" value="1"/>
</dbReference>
<dbReference type="InterPro" id="IPR014710">
    <property type="entry name" value="RmlC-like_jellyroll"/>
</dbReference>
<evidence type="ECO:0000313" key="2">
    <source>
        <dbReference type="Proteomes" id="UP001589862"/>
    </source>
</evidence>
<organism evidence="1 2">
    <name type="scientific">Micrococcoides hystricis</name>
    <dbReference type="NCBI Taxonomy" id="1572761"/>
    <lineage>
        <taxon>Bacteria</taxon>
        <taxon>Bacillati</taxon>
        <taxon>Actinomycetota</taxon>
        <taxon>Actinomycetes</taxon>
        <taxon>Micrococcales</taxon>
        <taxon>Micrococcaceae</taxon>
        <taxon>Micrococcoides</taxon>
    </lineage>
</organism>
<proteinExistence type="predicted"/>